<dbReference type="InterPro" id="IPR023214">
    <property type="entry name" value="HAD_sf"/>
</dbReference>
<dbReference type="Gene3D" id="1.10.150.240">
    <property type="entry name" value="Putative phosphatase, domain 2"/>
    <property type="match status" value="1"/>
</dbReference>
<dbReference type="NCBIfam" id="TIGR01509">
    <property type="entry name" value="HAD-SF-IA-v3"/>
    <property type="match status" value="1"/>
</dbReference>
<dbReference type="Pfam" id="PF00702">
    <property type="entry name" value="Hydrolase"/>
    <property type="match status" value="1"/>
</dbReference>
<proteinExistence type="predicted"/>
<dbReference type="SUPFAM" id="SSF56784">
    <property type="entry name" value="HAD-like"/>
    <property type="match status" value="1"/>
</dbReference>
<reference evidence="3 4" key="1">
    <citation type="submission" date="2024-03" db="EMBL/GenBank/DDBJ databases">
        <title>High-quality draft genome sequence of Oceanobacter sp. wDCs-4.</title>
        <authorList>
            <person name="Dong C."/>
        </authorList>
    </citation>
    <scope>NUCLEOTIDE SEQUENCE [LARGE SCALE GENOMIC DNA]</scope>
    <source>
        <strain evidence="4">wDCs-4</strain>
    </source>
</reference>
<dbReference type="PANTHER" id="PTHR43434">
    <property type="entry name" value="PHOSPHOGLYCOLATE PHOSPHATASE"/>
    <property type="match status" value="1"/>
</dbReference>
<dbReference type="EMBL" id="JBBKTX010000021">
    <property type="protein sequence ID" value="MFK4753859.1"/>
    <property type="molecule type" value="Genomic_DNA"/>
</dbReference>
<protein>
    <submittedName>
        <fullName evidence="3">HAD-IA family hydrolase</fullName>
    </submittedName>
</protein>
<dbReference type="Proteomes" id="UP001620597">
    <property type="component" value="Unassembled WGS sequence"/>
</dbReference>
<dbReference type="SFLD" id="SFLDG01135">
    <property type="entry name" value="C1.5.6:_HAD__Beta-PGM__Phospha"/>
    <property type="match status" value="1"/>
</dbReference>
<dbReference type="RefSeq" id="WP_369854944.1">
    <property type="nucleotide sequence ID" value="NZ_JBBKTX010000021.1"/>
</dbReference>
<dbReference type="InterPro" id="IPR050155">
    <property type="entry name" value="HAD-like_hydrolase_sf"/>
</dbReference>
<organism evidence="3 4">
    <name type="scientific">Oceanobacter antarcticus</name>
    <dbReference type="NCBI Taxonomy" id="3133425"/>
    <lineage>
        <taxon>Bacteria</taxon>
        <taxon>Pseudomonadati</taxon>
        <taxon>Pseudomonadota</taxon>
        <taxon>Gammaproteobacteria</taxon>
        <taxon>Oceanospirillales</taxon>
        <taxon>Oceanospirillaceae</taxon>
        <taxon>Oceanobacter</taxon>
    </lineage>
</organism>
<dbReference type="Gene3D" id="3.40.50.1000">
    <property type="entry name" value="HAD superfamily/HAD-like"/>
    <property type="match status" value="1"/>
</dbReference>
<evidence type="ECO:0000256" key="1">
    <source>
        <dbReference type="ARBA" id="ARBA00022801"/>
    </source>
</evidence>
<gene>
    <name evidence="3" type="ORF">WG929_15705</name>
</gene>
<dbReference type="InterPro" id="IPR023198">
    <property type="entry name" value="PGP-like_dom2"/>
</dbReference>
<dbReference type="InterPro" id="IPR036412">
    <property type="entry name" value="HAD-like_sf"/>
</dbReference>
<keyword evidence="4" id="KW-1185">Reference proteome</keyword>
<dbReference type="SFLD" id="SFLDG01129">
    <property type="entry name" value="C1.5:_HAD__Beta-PGM__Phosphata"/>
    <property type="match status" value="1"/>
</dbReference>
<comment type="caution">
    <text evidence="3">The sequence shown here is derived from an EMBL/GenBank/DDBJ whole genome shotgun (WGS) entry which is preliminary data.</text>
</comment>
<dbReference type="GO" id="GO:0016787">
    <property type="term" value="F:hydrolase activity"/>
    <property type="evidence" value="ECO:0007669"/>
    <property type="project" value="UniProtKB-KW"/>
</dbReference>
<dbReference type="NCBIfam" id="TIGR01549">
    <property type="entry name" value="HAD-SF-IA-v1"/>
    <property type="match status" value="1"/>
</dbReference>
<keyword evidence="1 3" id="KW-0378">Hydrolase</keyword>
<sequence length="224" mass="24497">MSQPYPHAILFDLDGTLLDSAPDFFGVVNSLRQELGKAPLATATIRQQVSNGGAALTEITWEVSRDHPEFGDYREQLLSRYGDYLASASALFPGFSAVLDELQLLGVQWGIVTNKPRRFAEPLLEKLALETPVLVCPEDVSLAKPDPASLLLAATRLGLKPEACWYVGDHLRDIQAGKAAGMPTIAALFGYIEDHDDPQRWQADACINTPDELITLLGQQPLSR</sequence>
<accession>A0ABW8NLK3</accession>
<evidence type="ECO:0000313" key="4">
    <source>
        <dbReference type="Proteomes" id="UP001620597"/>
    </source>
</evidence>
<dbReference type="SFLD" id="SFLDS00003">
    <property type="entry name" value="Haloacid_Dehalogenase"/>
    <property type="match status" value="1"/>
</dbReference>
<dbReference type="PANTHER" id="PTHR43434:SF23">
    <property type="entry name" value="PHOSPHOGLYCOLATE PHOSPHATASE"/>
    <property type="match status" value="1"/>
</dbReference>
<name>A0ABW8NLK3_9GAMM</name>
<keyword evidence="2" id="KW-0460">Magnesium</keyword>
<dbReference type="InterPro" id="IPR006439">
    <property type="entry name" value="HAD-SF_hydro_IA"/>
</dbReference>
<evidence type="ECO:0000256" key="2">
    <source>
        <dbReference type="ARBA" id="ARBA00022842"/>
    </source>
</evidence>
<evidence type="ECO:0000313" key="3">
    <source>
        <dbReference type="EMBL" id="MFK4753859.1"/>
    </source>
</evidence>